<sequence length="184" mass="19551">MAHATMEQLQAALPRIEAAPAEGIVRAIVVRPAPGAREMPSSGEMSLAGGMHGDHWAKGCWRETDDGAPHPDVQICLMPARVIEAIAGLDPADWAPAGDNLFIEMDLSPDNCPPGTRLAMGTAEIVITTEPHNGCQNFIDRYGRDACVFVNTGRGRDLRLRGIYGRVVVDGVVSVGDGVRKVGS</sequence>
<comment type="caution">
    <text evidence="2">The sequence shown here is derived from an EMBL/GenBank/DDBJ whole genome shotgun (WGS) entry which is preliminary data.</text>
</comment>
<dbReference type="RefSeq" id="WP_275631797.1">
    <property type="nucleotide sequence ID" value="NZ_JARGYD010000002.1"/>
</dbReference>
<dbReference type="SUPFAM" id="SSF50800">
    <property type="entry name" value="PK beta-barrel domain-like"/>
    <property type="match status" value="1"/>
</dbReference>
<name>A0ABV7GMQ1_9RHOB</name>
<dbReference type="Gene3D" id="2.40.33.20">
    <property type="entry name" value="PK beta-barrel domain-like"/>
    <property type="match status" value="1"/>
</dbReference>
<dbReference type="InterPro" id="IPR005302">
    <property type="entry name" value="MoCF_Sase_C"/>
</dbReference>
<feature type="domain" description="MOSC" evidence="1">
    <location>
        <begin position="31"/>
        <end position="182"/>
    </location>
</feature>
<organism evidence="2 3">
    <name type="scientific">Psychromarinibacter halotolerans</name>
    <dbReference type="NCBI Taxonomy" id="1775175"/>
    <lineage>
        <taxon>Bacteria</taxon>
        <taxon>Pseudomonadati</taxon>
        <taxon>Pseudomonadota</taxon>
        <taxon>Alphaproteobacteria</taxon>
        <taxon>Rhodobacterales</taxon>
        <taxon>Paracoccaceae</taxon>
        <taxon>Psychromarinibacter</taxon>
    </lineage>
</organism>
<dbReference type="PROSITE" id="PS51340">
    <property type="entry name" value="MOSC"/>
    <property type="match status" value="1"/>
</dbReference>
<protein>
    <submittedName>
        <fullName evidence="2">MOSC domain-containing protein</fullName>
    </submittedName>
</protein>
<dbReference type="InterPro" id="IPR011037">
    <property type="entry name" value="Pyrv_Knase-like_insert_dom_sf"/>
</dbReference>
<gene>
    <name evidence="2" type="ORF">ACFOGP_04520</name>
</gene>
<evidence type="ECO:0000313" key="2">
    <source>
        <dbReference type="EMBL" id="MFC3141958.1"/>
    </source>
</evidence>
<dbReference type="EMBL" id="JBHRTB010000010">
    <property type="protein sequence ID" value="MFC3141958.1"/>
    <property type="molecule type" value="Genomic_DNA"/>
</dbReference>
<evidence type="ECO:0000313" key="3">
    <source>
        <dbReference type="Proteomes" id="UP001595632"/>
    </source>
</evidence>
<reference evidence="3" key="1">
    <citation type="journal article" date="2019" name="Int. J. Syst. Evol. Microbiol.">
        <title>The Global Catalogue of Microorganisms (GCM) 10K type strain sequencing project: providing services to taxonomists for standard genome sequencing and annotation.</title>
        <authorList>
            <consortium name="The Broad Institute Genomics Platform"/>
            <consortium name="The Broad Institute Genome Sequencing Center for Infectious Disease"/>
            <person name="Wu L."/>
            <person name="Ma J."/>
        </authorList>
    </citation>
    <scope>NUCLEOTIDE SEQUENCE [LARGE SCALE GENOMIC DNA]</scope>
    <source>
        <strain evidence="3">KCTC 52366</strain>
    </source>
</reference>
<accession>A0ABV7GMQ1</accession>
<dbReference type="Proteomes" id="UP001595632">
    <property type="component" value="Unassembled WGS sequence"/>
</dbReference>
<keyword evidence="3" id="KW-1185">Reference proteome</keyword>
<evidence type="ECO:0000259" key="1">
    <source>
        <dbReference type="PROSITE" id="PS51340"/>
    </source>
</evidence>
<dbReference type="Pfam" id="PF03473">
    <property type="entry name" value="MOSC"/>
    <property type="match status" value="1"/>
</dbReference>
<proteinExistence type="predicted"/>